<accession>A0A1T4ZWE6</accession>
<feature type="domain" description="C4-type zinc ribbon" evidence="2">
    <location>
        <begin position="197"/>
        <end position="229"/>
    </location>
</feature>
<organism evidence="3 4">
    <name type="scientific">Acetoanaerobium noterae</name>
    <dbReference type="NCBI Taxonomy" id="745369"/>
    <lineage>
        <taxon>Bacteria</taxon>
        <taxon>Bacillati</taxon>
        <taxon>Bacillota</taxon>
        <taxon>Clostridia</taxon>
        <taxon>Peptostreptococcales</taxon>
        <taxon>Filifactoraceae</taxon>
        <taxon>Acetoanaerobium</taxon>
    </lineage>
</organism>
<evidence type="ECO:0000259" key="2">
    <source>
        <dbReference type="Pfam" id="PF02591"/>
    </source>
</evidence>
<feature type="coiled-coil region" evidence="1">
    <location>
        <begin position="90"/>
        <end position="170"/>
    </location>
</feature>
<evidence type="ECO:0000313" key="4">
    <source>
        <dbReference type="Proteomes" id="UP000243406"/>
    </source>
</evidence>
<protein>
    <recommendedName>
        <fullName evidence="2">C4-type zinc ribbon domain-containing protein</fullName>
    </recommendedName>
</protein>
<sequence length="241" mass="28783">MEILRRIDKGYRLIEQAKDKSERLMNVESIKRLKHELDLILKEENAIRVQVDQARTGLLIKEKQLSDVDRQLLSILEKLYESEHQNSKILQELKKQEVILKDKKINLEDEIMKEFYIIEKFSKELNLFKSKYNKVEKQYNSKKISQHEKVAYLEDKIKLMEKKIRKLRKSADPDLLRLYDKKRQTMKVVFTRAENGVCEICHMTLSTSLIEKVENCSEIIECDCCNRILYLEEIKDNDETL</sequence>
<keyword evidence="4" id="KW-1185">Reference proteome</keyword>
<reference evidence="4" key="1">
    <citation type="submission" date="2017-02" db="EMBL/GenBank/DDBJ databases">
        <authorList>
            <person name="Varghese N."/>
            <person name="Submissions S."/>
        </authorList>
    </citation>
    <scope>NUCLEOTIDE SEQUENCE [LARGE SCALE GENOMIC DNA]</scope>
    <source>
        <strain evidence="4">ATCC 35199</strain>
    </source>
</reference>
<dbReference type="Pfam" id="PF02591">
    <property type="entry name" value="Zn_ribbon_9"/>
    <property type="match status" value="1"/>
</dbReference>
<dbReference type="EMBL" id="FUYN01000001">
    <property type="protein sequence ID" value="SKB27070.1"/>
    <property type="molecule type" value="Genomic_DNA"/>
</dbReference>
<dbReference type="OrthoDB" id="9795058at2"/>
<dbReference type="Gene3D" id="1.10.287.1490">
    <property type="match status" value="1"/>
</dbReference>
<dbReference type="AlphaFoldDB" id="A0A1T4ZWE6"/>
<gene>
    <name evidence="3" type="ORF">SAMN02745120_0476</name>
</gene>
<dbReference type="InterPro" id="IPR003743">
    <property type="entry name" value="Zf-RING_7"/>
</dbReference>
<evidence type="ECO:0000256" key="1">
    <source>
        <dbReference type="SAM" id="Coils"/>
    </source>
</evidence>
<name>A0A1T4ZWE6_9FIRM</name>
<evidence type="ECO:0000313" key="3">
    <source>
        <dbReference type="EMBL" id="SKB27070.1"/>
    </source>
</evidence>
<proteinExistence type="predicted"/>
<dbReference type="RefSeq" id="WP_079588460.1">
    <property type="nucleotide sequence ID" value="NZ_FUYN01000001.1"/>
</dbReference>
<keyword evidence="1" id="KW-0175">Coiled coil</keyword>
<dbReference type="Proteomes" id="UP000243406">
    <property type="component" value="Unassembled WGS sequence"/>
</dbReference>